<dbReference type="KEGG" id="anf:AQPE_1617"/>
<evidence type="ECO:0000256" key="5">
    <source>
        <dbReference type="RuleBase" id="RU362075"/>
    </source>
</evidence>
<dbReference type="AlphaFoldDB" id="A0A5K7S7J1"/>
<evidence type="ECO:0000256" key="1">
    <source>
        <dbReference type="ARBA" id="ARBA00004829"/>
    </source>
</evidence>
<evidence type="ECO:0000313" key="8">
    <source>
        <dbReference type="Proteomes" id="UP001193389"/>
    </source>
</evidence>
<keyword evidence="8" id="KW-1185">Reference proteome</keyword>
<dbReference type="PANTHER" id="PTHR43734">
    <property type="entry name" value="PHYTOENE DESATURASE"/>
    <property type="match status" value="1"/>
</dbReference>
<dbReference type="SUPFAM" id="SSF51905">
    <property type="entry name" value="FAD/NAD(P)-binding domain"/>
    <property type="match status" value="1"/>
</dbReference>
<comment type="similarity">
    <text evidence="2 5">Belongs to the carotenoid/retinoid oxidoreductase family.</text>
</comment>
<dbReference type="GO" id="GO:0016491">
    <property type="term" value="F:oxidoreductase activity"/>
    <property type="evidence" value="ECO:0007669"/>
    <property type="project" value="UniProtKB-KW"/>
</dbReference>
<keyword evidence="4 5" id="KW-0560">Oxidoreductase</keyword>
<evidence type="ECO:0000313" key="7">
    <source>
        <dbReference type="EMBL" id="BBE17467.1"/>
    </source>
</evidence>
<comment type="pathway">
    <text evidence="1 5">Carotenoid biosynthesis.</text>
</comment>
<dbReference type="InterPro" id="IPR002937">
    <property type="entry name" value="Amino_oxidase"/>
</dbReference>
<gene>
    <name evidence="7" type="ORF">AQPE_1617</name>
</gene>
<evidence type="ECO:0000259" key="6">
    <source>
        <dbReference type="Pfam" id="PF01593"/>
    </source>
</evidence>
<dbReference type="InterPro" id="IPR036188">
    <property type="entry name" value="FAD/NAD-bd_sf"/>
</dbReference>
<dbReference type="RefSeq" id="WP_318350460.1">
    <property type="nucleotide sequence ID" value="NZ_AP018694.1"/>
</dbReference>
<reference evidence="7" key="1">
    <citation type="journal article" date="2020" name="Int. J. Syst. Evol. Microbiol.">
        <title>Aquipluma nitroreducens gen. nov. sp. nov., a novel facultatively anaerobic bacterium isolated from a freshwater lake.</title>
        <authorList>
            <person name="Watanabe M."/>
            <person name="Kojima H."/>
            <person name="Fukui M."/>
        </authorList>
    </citation>
    <scope>NUCLEOTIDE SEQUENCE</scope>
    <source>
        <strain evidence="7">MeG22</strain>
    </source>
</reference>
<dbReference type="GO" id="GO:0016117">
    <property type="term" value="P:carotenoid biosynthetic process"/>
    <property type="evidence" value="ECO:0007669"/>
    <property type="project" value="UniProtKB-KW"/>
</dbReference>
<name>A0A5K7S7J1_9BACT</name>
<evidence type="ECO:0000256" key="3">
    <source>
        <dbReference type="ARBA" id="ARBA00022746"/>
    </source>
</evidence>
<evidence type="ECO:0000256" key="2">
    <source>
        <dbReference type="ARBA" id="ARBA00006046"/>
    </source>
</evidence>
<proteinExistence type="inferred from homology"/>
<evidence type="ECO:0000256" key="4">
    <source>
        <dbReference type="ARBA" id="ARBA00023002"/>
    </source>
</evidence>
<keyword evidence="3 5" id="KW-0125">Carotenoid biosynthesis</keyword>
<dbReference type="Proteomes" id="UP001193389">
    <property type="component" value="Chromosome"/>
</dbReference>
<dbReference type="EMBL" id="AP018694">
    <property type="protein sequence ID" value="BBE17467.1"/>
    <property type="molecule type" value="Genomic_DNA"/>
</dbReference>
<accession>A0A5K7S7J1</accession>
<dbReference type="NCBIfam" id="NF042421">
    <property type="entry name" value="hydcarot_desat_CrtD"/>
    <property type="match status" value="1"/>
</dbReference>
<dbReference type="PANTHER" id="PTHR43734:SF7">
    <property type="entry name" value="4,4'-DIAPONEUROSPORENE OXYGENASE"/>
    <property type="match status" value="1"/>
</dbReference>
<protein>
    <submittedName>
        <fullName evidence="7">Phytoene desaturase, neurosporene or lycopene producing</fullName>
    </submittedName>
</protein>
<dbReference type="InterPro" id="IPR054840">
    <property type="entry name" value="hydcarot_desat_CrtD"/>
</dbReference>
<organism evidence="7 8">
    <name type="scientific">Aquipluma nitroreducens</name>
    <dbReference type="NCBI Taxonomy" id="2010828"/>
    <lineage>
        <taxon>Bacteria</taxon>
        <taxon>Pseudomonadati</taxon>
        <taxon>Bacteroidota</taxon>
        <taxon>Bacteroidia</taxon>
        <taxon>Marinilabiliales</taxon>
        <taxon>Prolixibacteraceae</taxon>
        <taxon>Aquipluma</taxon>
    </lineage>
</organism>
<dbReference type="InterPro" id="IPR014105">
    <property type="entry name" value="Carotenoid/retinoid_OxRdtase"/>
</dbReference>
<dbReference type="NCBIfam" id="TIGR02734">
    <property type="entry name" value="crtI_fam"/>
    <property type="match status" value="1"/>
</dbReference>
<feature type="domain" description="Amine oxidase" evidence="6">
    <location>
        <begin position="11"/>
        <end position="473"/>
    </location>
</feature>
<dbReference type="Pfam" id="PF01593">
    <property type="entry name" value="Amino_oxidase"/>
    <property type="match status" value="1"/>
</dbReference>
<dbReference type="Gene3D" id="3.50.50.60">
    <property type="entry name" value="FAD/NAD(P)-binding domain"/>
    <property type="match status" value="2"/>
</dbReference>
<sequence length="489" mass="54905">MTTAIIIGSGIGGLATAIRLARQGISVAVYESAEKAGGKVSQLHFDGFRFDAGPSLLTLPELVHELLDDDLRFPIRKLDVITKYFYPDGTQLSAFSNVEKFSAEVGQKLDIPSSKVVNYLKKAAKVYELTSDLFIFGSFHRIKTLMNLKSLRTLIHFRHLQALNTLHEYNRQELSDGRLVQLFDRYATYNGSNPYETPATLSVISHLEHNLGAFIPEDGMFQITDSLYQQALRLGVKFHFSQPVRKVDAANGKVSGVIIDTGFVAADIVVSDIDIHRFYSSLLPDKKRLARITKEERSSSALIFYWGMKGVFPELDIHNIFFSSDYQDEFEHLFEKKKIYNDPTVYVYISSKYNRSDAPEGCENWFVMINAPADTGQNWDELIAQSRKNILEKLERMLGKKLSESIVSEQILSPPDIFKQTGSVNGSLYGSSSNSRYASFNRHANFRRDINGLYFVGGSVHPGGGIPLCLSSANIVDGLVKEQLQKRPK</sequence>